<dbReference type="GeneID" id="36573408"/>
<reference evidence="1 2" key="1">
    <citation type="journal article" date="2018" name="New Phytol.">
        <title>Comparative genomics and transcriptomics depict ericoid mycorrhizal fungi as versatile saprotrophs and plant mutualists.</title>
        <authorList>
            <person name="Martino E."/>
            <person name="Morin E."/>
            <person name="Grelet G.A."/>
            <person name="Kuo A."/>
            <person name="Kohler A."/>
            <person name="Daghino S."/>
            <person name="Barry K.W."/>
            <person name="Cichocki N."/>
            <person name="Clum A."/>
            <person name="Dockter R.B."/>
            <person name="Hainaut M."/>
            <person name="Kuo R.C."/>
            <person name="LaButti K."/>
            <person name="Lindahl B.D."/>
            <person name="Lindquist E.A."/>
            <person name="Lipzen A."/>
            <person name="Khouja H.R."/>
            <person name="Magnuson J."/>
            <person name="Murat C."/>
            <person name="Ohm R.A."/>
            <person name="Singer S.W."/>
            <person name="Spatafora J.W."/>
            <person name="Wang M."/>
            <person name="Veneault-Fourrey C."/>
            <person name="Henrissat B."/>
            <person name="Grigoriev I.V."/>
            <person name="Martin F.M."/>
            <person name="Perotto S."/>
        </authorList>
    </citation>
    <scope>NUCLEOTIDE SEQUENCE [LARGE SCALE GENOMIC DNA]</scope>
    <source>
        <strain evidence="1 2">ATCC 22711</strain>
    </source>
</reference>
<protein>
    <submittedName>
        <fullName evidence="1">Uncharacterized protein</fullName>
    </submittedName>
</protein>
<dbReference type="EMBL" id="KZ679013">
    <property type="protein sequence ID" value="PSS15344.1"/>
    <property type="molecule type" value="Genomic_DNA"/>
</dbReference>
<dbReference type="RefSeq" id="XP_024719943.1">
    <property type="nucleotide sequence ID" value="XM_024865327.1"/>
</dbReference>
<gene>
    <name evidence="1" type="ORF">M430DRAFT_260001</name>
</gene>
<sequence length="92" mass="9951">MDGRSAASPLDWLDTWILCCAKLLTTCVLHCLLTCAAPPRLGSFAPQPHLSPTSSRLEDGVLRICRLAGEQRVVSLSLKTLNAPPANHRVMS</sequence>
<dbReference type="Proteomes" id="UP000241818">
    <property type="component" value="Unassembled WGS sequence"/>
</dbReference>
<evidence type="ECO:0000313" key="1">
    <source>
        <dbReference type="EMBL" id="PSS15344.1"/>
    </source>
</evidence>
<evidence type="ECO:0000313" key="2">
    <source>
        <dbReference type="Proteomes" id="UP000241818"/>
    </source>
</evidence>
<keyword evidence="2" id="KW-1185">Reference proteome</keyword>
<proteinExistence type="predicted"/>
<dbReference type="InParanoid" id="A0A2T3AZ53"/>
<organism evidence="1 2">
    <name type="scientific">Amorphotheca resinae ATCC 22711</name>
    <dbReference type="NCBI Taxonomy" id="857342"/>
    <lineage>
        <taxon>Eukaryota</taxon>
        <taxon>Fungi</taxon>
        <taxon>Dikarya</taxon>
        <taxon>Ascomycota</taxon>
        <taxon>Pezizomycotina</taxon>
        <taxon>Leotiomycetes</taxon>
        <taxon>Helotiales</taxon>
        <taxon>Amorphothecaceae</taxon>
        <taxon>Amorphotheca</taxon>
    </lineage>
</organism>
<name>A0A2T3AZ53_AMORE</name>
<accession>A0A2T3AZ53</accession>
<dbReference type="AlphaFoldDB" id="A0A2T3AZ53"/>